<dbReference type="RefSeq" id="WP_176071235.1">
    <property type="nucleotide sequence ID" value="NZ_JABWMJ010000013.1"/>
</dbReference>
<feature type="domain" description="Alpha-L-glutamate ligase-related protein ATP-grasp" evidence="2">
    <location>
        <begin position="326"/>
        <end position="577"/>
    </location>
</feature>
<dbReference type="Pfam" id="PF14397">
    <property type="entry name" value="ATPgrasp_ST"/>
    <property type="match status" value="1"/>
</dbReference>
<evidence type="ECO:0000313" key="4">
    <source>
        <dbReference type="Proteomes" id="UP000529637"/>
    </source>
</evidence>
<keyword evidence="1" id="KW-0812">Transmembrane</keyword>
<dbReference type="SUPFAM" id="SSF56059">
    <property type="entry name" value="Glutathione synthetase ATP-binding domain-like"/>
    <property type="match status" value="1"/>
</dbReference>
<dbReference type="EMBL" id="JABWMJ010000013">
    <property type="protein sequence ID" value="NUZ08392.1"/>
    <property type="molecule type" value="Genomic_DNA"/>
</dbReference>
<organism evidence="3 4">
    <name type="scientific">Piscinibacter koreensis</name>
    <dbReference type="NCBI Taxonomy" id="2742824"/>
    <lineage>
        <taxon>Bacteria</taxon>
        <taxon>Pseudomonadati</taxon>
        <taxon>Pseudomonadota</taxon>
        <taxon>Betaproteobacteria</taxon>
        <taxon>Burkholderiales</taxon>
        <taxon>Sphaerotilaceae</taxon>
        <taxon>Piscinibacter</taxon>
    </lineage>
</organism>
<keyword evidence="1" id="KW-0472">Membrane</keyword>
<sequence>MKDPPRPLAATQRRSAFGVVIVAAAYAAATGLAQLEALVPAWRFDSPVQFNANFAVAVGFAWATFQLWVHAADRVERRRWCAALLVMTLLATIQASDWLVDTSVIRNDWLDVLLWLAATRLLYGIVRHPRERPWARSAWHLGLVFQAAFIVFDLANGPLFKSIVAGGEAVASISEWTELLAIESYVMALVLRTVGPPAPTAASFGLAVGSRARWLFDAARLFRKASYPPVRAAFYPGVRAVLIVITSLWLALTVGRRLHGAKIASGWVQLRDLLVLGLRDGFDPLSYYYQELYRATGPAEAGFYLTRHETKNGLLYALNRMRSQPYAASEMADKLLFADCCKRAGIAVPAILLCGGARGIEWRAPHQMLDRDLCVKPRHGRGARGVTVYQRIAPQRFRDAAGAEIDLEQLIRRLEERGRRKAWILQPRLFNHAAIADLASSSLVAVRVITCLDEAGEPVTTHGVLRILGRLEPTWPFDDELGAPIDLATGRLGDLASDRLDRCAERWSHHPVTGRAVAGRVLAGWPAVRQLAEAAHRLFDHRTLIGWDVALTPEGPLLLEGNNSLDVMFPQRVYRQGFGRGPLGPLLQHHLDLLGRLRGLE</sequence>
<accession>A0A7Y6NSJ8</accession>
<evidence type="ECO:0000313" key="3">
    <source>
        <dbReference type="EMBL" id="NUZ08392.1"/>
    </source>
</evidence>
<protein>
    <recommendedName>
        <fullName evidence="2">Alpha-L-glutamate ligase-related protein ATP-grasp domain-containing protein</fullName>
    </recommendedName>
</protein>
<gene>
    <name evidence="3" type="ORF">HQN59_21805</name>
</gene>
<keyword evidence="4" id="KW-1185">Reference proteome</keyword>
<reference evidence="3 4" key="1">
    <citation type="submission" date="2020-06" db="EMBL/GenBank/DDBJ databases">
        <title>Schlegella sp. ID0723 isolated from air conditioner.</title>
        <authorList>
            <person name="Kim D.Y."/>
            <person name="Kim D.-U."/>
        </authorList>
    </citation>
    <scope>NUCLEOTIDE SEQUENCE [LARGE SCALE GENOMIC DNA]</scope>
    <source>
        <strain evidence="3 4">ID0723</strain>
    </source>
</reference>
<evidence type="ECO:0000259" key="2">
    <source>
        <dbReference type="Pfam" id="PF14397"/>
    </source>
</evidence>
<dbReference type="AlphaFoldDB" id="A0A7Y6NSJ8"/>
<feature type="transmembrane region" description="Helical" evidence="1">
    <location>
        <begin position="49"/>
        <end position="68"/>
    </location>
</feature>
<evidence type="ECO:0000256" key="1">
    <source>
        <dbReference type="SAM" id="Phobius"/>
    </source>
</evidence>
<keyword evidence="1" id="KW-1133">Transmembrane helix</keyword>
<dbReference type="InterPro" id="IPR039523">
    <property type="entry name" value="RimK-rel_E_lig_ATP-grasp"/>
</dbReference>
<proteinExistence type="predicted"/>
<comment type="caution">
    <text evidence="3">The sequence shown here is derived from an EMBL/GenBank/DDBJ whole genome shotgun (WGS) entry which is preliminary data.</text>
</comment>
<feature type="transmembrane region" description="Helical" evidence="1">
    <location>
        <begin position="232"/>
        <end position="252"/>
    </location>
</feature>
<dbReference type="Proteomes" id="UP000529637">
    <property type="component" value="Unassembled WGS sequence"/>
</dbReference>
<name>A0A7Y6NSJ8_9BURK</name>